<feature type="transmembrane region" description="Helical" evidence="7">
    <location>
        <begin position="684"/>
        <end position="711"/>
    </location>
</feature>
<feature type="transmembrane region" description="Helical" evidence="7">
    <location>
        <begin position="772"/>
        <end position="794"/>
    </location>
</feature>
<dbReference type="Proteomes" id="UP000482800">
    <property type="component" value="Unassembled WGS sequence"/>
</dbReference>
<dbReference type="RefSeq" id="WP_173054380.1">
    <property type="nucleotide sequence ID" value="NZ_BAABGO010000005.1"/>
</dbReference>
<evidence type="ECO:0000256" key="2">
    <source>
        <dbReference type="ARBA" id="ARBA00022475"/>
    </source>
</evidence>
<comment type="subcellular location">
    <subcellularLocation>
        <location evidence="1">Cell membrane</location>
        <topology evidence="1">Multi-pass membrane protein</topology>
    </subcellularLocation>
</comment>
<keyword evidence="5 7" id="KW-0472">Membrane</keyword>
<keyword evidence="10" id="KW-1185">Reference proteome</keyword>
<proteinExistence type="inferred from homology"/>
<comment type="similarity">
    <text evidence="6">Belongs to the ABC-4 integral membrane protein family.</text>
</comment>
<feature type="transmembrane region" description="Helical" evidence="7">
    <location>
        <begin position="397"/>
        <end position="416"/>
    </location>
</feature>
<feature type="transmembrane region" description="Helical" evidence="7">
    <location>
        <begin position="250"/>
        <end position="277"/>
    </location>
</feature>
<feature type="transmembrane region" description="Helical" evidence="7">
    <location>
        <begin position="422"/>
        <end position="444"/>
    </location>
</feature>
<evidence type="ECO:0000256" key="1">
    <source>
        <dbReference type="ARBA" id="ARBA00004651"/>
    </source>
</evidence>
<evidence type="ECO:0000256" key="4">
    <source>
        <dbReference type="ARBA" id="ARBA00022989"/>
    </source>
</evidence>
<dbReference type="AlphaFoldDB" id="A0A6V8JWQ7"/>
<feature type="transmembrane region" description="Helical" evidence="7">
    <location>
        <begin position="340"/>
        <end position="361"/>
    </location>
</feature>
<keyword evidence="2" id="KW-1003">Cell membrane</keyword>
<dbReference type="InterPro" id="IPR050250">
    <property type="entry name" value="Macrolide_Exporter_MacB"/>
</dbReference>
<evidence type="ECO:0000256" key="6">
    <source>
        <dbReference type="ARBA" id="ARBA00038076"/>
    </source>
</evidence>
<dbReference type="GO" id="GO:0005886">
    <property type="term" value="C:plasma membrane"/>
    <property type="evidence" value="ECO:0007669"/>
    <property type="project" value="UniProtKB-SubCell"/>
</dbReference>
<protein>
    <submittedName>
        <fullName evidence="9">ABC transporter permease</fullName>
    </submittedName>
</protein>
<organism evidence="9 10">
    <name type="scientific">Phytohabitans houttuyneae</name>
    <dbReference type="NCBI Taxonomy" id="1076126"/>
    <lineage>
        <taxon>Bacteria</taxon>
        <taxon>Bacillati</taxon>
        <taxon>Actinomycetota</taxon>
        <taxon>Actinomycetes</taxon>
        <taxon>Micromonosporales</taxon>
        <taxon>Micromonosporaceae</taxon>
    </lineage>
</organism>
<reference evidence="9 10" key="2">
    <citation type="submission" date="2020-03" db="EMBL/GenBank/DDBJ databases">
        <authorList>
            <person name="Ichikawa N."/>
            <person name="Kimura A."/>
            <person name="Kitahashi Y."/>
            <person name="Uohara A."/>
        </authorList>
    </citation>
    <scope>NUCLEOTIDE SEQUENCE [LARGE SCALE GENOMIC DNA]</scope>
    <source>
        <strain evidence="9 10">NBRC 108639</strain>
    </source>
</reference>
<keyword evidence="3 7" id="KW-0812">Transmembrane</keyword>
<evidence type="ECO:0000313" key="9">
    <source>
        <dbReference type="EMBL" id="GFJ77133.1"/>
    </source>
</evidence>
<name>A0A6V8JWQ7_9ACTN</name>
<dbReference type="Pfam" id="PF02687">
    <property type="entry name" value="FtsX"/>
    <property type="match status" value="2"/>
</dbReference>
<dbReference type="EMBL" id="BLPF01000001">
    <property type="protein sequence ID" value="GFJ77133.1"/>
    <property type="molecule type" value="Genomic_DNA"/>
</dbReference>
<feature type="domain" description="ABC3 transporter permease C-terminal" evidence="8">
    <location>
        <begin position="256"/>
        <end position="375"/>
    </location>
</feature>
<reference evidence="9 10" key="1">
    <citation type="submission" date="2020-03" db="EMBL/GenBank/DDBJ databases">
        <title>Whole genome shotgun sequence of Phytohabitans houttuyneae NBRC 108639.</title>
        <authorList>
            <person name="Komaki H."/>
            <person name="Tamura T."/>
        </authorList>
    </citation>
    <scope>NUCLEOTIDE SEQUENCE [LARGE SCALE GENOMIC DNA]</scope>
    <source>
        <strain evidence="9 10">NBRC 108639</strain>
    </source>
</reference>
<evidence type="ECO:0000256" key="7">
    <source>
        <dbReference type="SAM" id="Phobius"/>
    </source>
</evidence>
<dbReference type="GO" id="GO:0022857">
    <property type="term" value="F:transmembrane transporter activity"/>
    <property type="evidence" value="ECO:0007669"/>
    <property type="project" value="TreeGrafter"/>
</dbReference>
<dbReference type="PANTHER" id="PTHR30572">
    <property type="entry name" value="MEMBRANE COMPONENT OF TRANSPORTER-RELATED"/>
    <property type="match status" value="1"/>
</dbReference>
<dbReference type="InterPro" id="IPR003838">
    <property type="entry name" value="ABC3_permease_C"/>
</dbReference>
<dbReference type="PANTHER" id="PTHR30572:SF4">
    <property type="entry name" value="ABC TRANSPORTER PERMEASE YTRF"/>
    <property type="match status" value="1"/>
</dbReference>
<comment type="caution">
    <text evidence="9">The sequence shown here is derived from an EMBL/GenBank/DDBJ whole genome shotgun (WGS) entry which is preliminary data.</text>
</comment>
<evidence type="ECO:0000256" key="5">
    <source>
        <dbReference type="ARBA" id="ARBA00023136"/>
    </source>
</evidence>
<accession>A0A6V8JWQ7</accession>
<evidence type="ECO:0000259" key="8">
    <source>
        <dbReference type="Pfam" id="PF02687"/>
    </source>
</evidence>
<feature type="transmembrane region" description="Helical" evidence="7">
    <location>
        <begin position="305"/>
        <end position="328"/>
    </location>
</feature>
<sequence length="811" mass="81977">MNRLALASLRHRAAASLATFAAVLLGTALLVTCGGLFETAIRLDATAQRLAGAPVIVAGESGFKLPDQEHERVAYPERSRVDATLVSAVAAVPGVARAIPDVSFPAALTPGEVLAGHDWASAALTPYTIVDGRAPSATGEVVLETGGAVVGQRMKITIAGTPHDFAVVGLARSERAVDAPALFFSTVDAARFAPRPGTVDAIGVLLAPGAEAGDVAKRVDAALPPELTVLTGADRGAGEFAGIGASRLPLILVAAIFGGMVVVVMALVVSATISLTVRQRRRELALLRAGGATPRQVHRMVVRETMAVAVLGIACGAGLGALLAGRIFAASEARGVVPEALVFSLGPIPFAGAVVVAFVMARVTAHLAALPAARTRPIQALAEAAIPAATVAPIRRVLALVFAGGTVALAATTMFLGPEIALAIGGPAVLTGSIAVALLGPELIDRLVARLPLPRGLAAINLRARAAQFTAVLTPLVVGVSIALGNVYAQTTYEAAATAAYTDQLRADTVLTSTSGGIAPGLVDKVRGTPGVEAATPLVTSRGWLDAPYDGKGSDPSTILGVGPSALDVPVVAGSLDGFGGDVVALPQKRAEDLGVAVGERVTMRFGDGALVPVTVVALLDSPSHYAGMVVPPELLAPHTTAGAPSQLLVQGDPGSLPDWPGTTVDDGGALGTSFEAGLDVQGWISYLVALLAIAYAAIAAVNTIAVAVLSRRGELAVQRLAGATHRQVRRMLLAEAALLAALAVGLGTVISAFTVLPMAVALGTWVPRGPIWVYLAVAAATFLIVGPVTAVTARAATRRRAIEVIGTAAA</sequence>
<feature type="transmembrane region" description="Helical" evidence="7">
    <location>
        <begin position="465"/>
        <end position="489"/>
    </location>
</feature>
<gene>
    <name evidence="9" type="ORF">Phou_013130</name>
</gene>
<keyword evidence="4 7" id="KW-1133">Transmembrane helix</keyword>
<feature type="domain" description="ABC3 transporter permease C-terminal" evidence="8">
    <location>
        <begin position="688"/>
        <end position="795"/>
    </location>
</feature>
<evidence type="ECO:0000256" key="3">
    <source>
        <dbReference type="ARBA" id="ARBA00022692"/>
    </source>
</evidence>
<evidence type="ECO:0000313" key="10">
    <source>
        <dbReference type="Proteomes" id="UP000482800"/>
    </source>
</evidence>
<feature type="transmembrane region" description="Helical" evidence="7">
    <location>
        <begin position="732"/>
        <end position="760"/>
    </location>
</feature>